<evidence type="ECO:0000256" key="1">
    <source>
        <dbReference type="SAM" id="SignalP"/>
    </source>
</evidence>
<keyword evidence="1" id="KW-0732">Signal</keyword>
<evidence type="ECO:0000313" key="3">
    <source>
        <dbReference type="Proteomes" id="UP000186955"/>
    </source>
</evidence>
<dbReference type="Proteomes" id="UP000186955">
    <property type="component" value="Unassembled WGS sequence"/>
</dbReference>
<keyword evidence="3" id="KW-1185">Reference proteome</keyword>
<dbReference type="EMBL" id="MNBE01000757">
    <property type="protein sequence ID" value="OKO90645.1"/>
    <property type="molecule type" value="Genomic_DNA"/>
</dbReference>
<gene>
    <name evidence="2" type="ORF">PENSUB_13362</name>
</gene>
<feature type="chain" id="PRO_5012411790" evidence="1">
    <location>
        <begin position="22"/>
        <end position="52"/>
    </location>
</feature>
<protein>
    <submittedName>
        <fullName evidence="2">Uncharacterized protein</fullName>
    </submittedName>
</protein>
<name>A0A1Q5SS01_9EURO</name>
<evidence type="ECO:0000313" key="2">
    <source>
        <dbReference type="EMBL" id="OKO90645.1"/>
    </source>
</evidence>
<proteinExistence type="predicted"/>
<dbReference type="AlphaFoldDB" id="A0A1Q5SS01"/>
<sequence>MMYIQLSSVLALCAVLLMAIAAPVEPRDARSDLPPCTPKWNFKPGEDCQPQY</sequence>
<comment type="caution">
    <text evidence="2">The sequence shown here is derived from an EMBL/GenBank/DDBJ whole genome shotgun (WGS) entry which is preliminary data.</text>
</comment>
<accession>A0A1Q5SS01</accession>
<reference evidence="2 3" key="1">
    <citation type="submission" date="2016-10" db="EMBL/GenBank/DDBJ databases">
        <title>Genome sequence of the ascomycete fungus Penicillium subrubescens.</title>
        <authorList>
            <person name="De Vries R.P."/>
            <person name="Peng M."/>
            <person name="Dilokpimol A."/>
            <person name="Hilden K."/>
            <person name="Makela M.R."/>
            <person name="Grigoriev I."/>
            <person name="Riley R."/>
            <person name="Granchi Z."/>
        </authorList>
    </citation>
    <scope>NUCLEOTIDE SEQUENCE [LARGE SCALE GENOMIC DNA]</scope>
    <source>
        <strain evidence="2 3">CBS 132785</strain>
    </source>
</reference>
<feature type="signal peptide" evidence="1">
    <location>
        <begin position="1"/>
        <end position="21"/>
    </location>
</feature>
<organism evidence="2 3">
    <name type="scientific">Penicillium subrubescens</name>
    <dbReference type="NCBI Taxonomy" id="1316194"/>
    <lineage>
        <taxon>Eukaryota</taxon>
        <taxon>Fungi</taxon>
        <taxon>Dikarya</taxon>
        <taxon>Ascomycota</taxon>
        <taxon>Pezizomycotina</taxon>
        <taxon>Eurotiomycetes</taxon>
        <taxon>Eurotiomycetidae</taxon>
        <taxon>Eurotiales</taxon>
        <taxon>Aspergillaceae</taxon>
        <taxon>Penicillium</taxon>
    </lineage>
</organism>